<dbReference type="PANTHER" id="PTHR11266:SF81">
    <property type="entry name" value="GH12661P-RELATED"/>
    <property type="match status" value="1"/>
</dbReference>
<dbReference type="InterPro" id="IPR007248">
    <property type="entry name" value="Mpv17_PMP22"/>
</dbReference>
<evidence type="ECO:0000256" key="5">
    <source>
        <dbReference type="ARBA" id="ARBA00023136"/>
    </source>
</evidence>
<dbReference type="Proteomes" id="UP001652628">
    <property type="component" value="Chromosome 3"/>
</dbReference>
<organism evidence="7 8">
    <name type="scientific">Drosophila suzukii</name>
    <name type="common">Spotted-wing drosophila fruit fly</name>
    <dbReference type="NCBI Taxonomy" id="28584"/>
    <lineage>
        <taxon>Eukaryota</taxon>
        <taxon>Metazoa</taxon>
        <taxon>Ecdysozoa</taxon>
        <taxon>Arthropoda</taxon>
        <taxon>Hexapoda</taxon>
        <taxon>Insecta</taxon>
        <taxon>Pterygota</taxon>
        <taxon>Neoptera</taxon>
        <taxon>Endopterygota</taxon>
        <taxon>Diptera</taxon>
        <taxon>Brachycera</taxon>
        <taxon>Muscomorpha</taxon>
        <taxon>Ephydroidea</taxon>
        <taxon>Drosophilidae</taxon>
        <taxon>Drosophila</taxon>
        <taxon>Sophophora</taxon>
    </lineage>
</organism>
<keyword evidence="3 6" id="KW-0812">Transmembrane</keyword>
<evidence type="ECO:0000256" key="6">
    <source>
        <dbReference type="RuleBase" id="RU363053"/>
    </source>
</evidence>
<evidence type="ECO:0000256" key="1">
    <source>
        <dbReference type="ARBA" id="ARBA00004141"/>
    </source>
</evidence>
<keyword evidence="4 6" id="KW-1133">Transmembrane helix</keyword>
<feature type="transmembrane region" description="Helical" evidence="6">
    <location>
        <begin position="177"/>
        <end position="198"/>
    </location>
</feature>
<comment type="subcellular location">
    <subcellularLocation>
        <location evidence="1">Membrane</location>
        <topology evidence="1">Multi-pass membrane protein</topology>
    </subcellularLocation>
</comment>
<reference evidence="8" key="1">
    <citation type="submission" date="2025-08" db="UniProtKB">
        <authorList>
            <consortium name="RefSeq"/>
        </authorList>
    </citation>
    <scope>IDENTIFICATION</scope>
</reference>
<evidence type="ECO:0000313" key="7">
    <source>
        <dbReference type="Proteomes" id="UP001652628"/>
    </source>
</evidence>
<dbReference type="GeneID" id="108011804"/>
<dbReference type="RefSeq" id="XP_070852538.1">
    <property type="nucleotide sequence ID" value="XM_070996437.1"/>
</dbReference>
<evidence type="ECO:0000313" key="8">
    <source>
        <dbReference type="RefSeq" id="XP_070852538.1"/>
    </source>
</evidence>
<dbReference type="Pfam" id="PF04117">
    <property type="entry name" value="Mpv17_PMP22"/>
    <property type="match status" value="1"/>
</dbReference>
<evidence type="ECO:0000256" key="3">
    <source>
        <dbReference type="ARBA" id="ARBA00022692"/>
    </source>
</evidence>
<evidence type="ECO:0000256" key="2">
    <source>
        <dbReference type="ARBA" id="ARBA00006824"/>
    </source>
</evidence>
<accession>A0ABM4TRE5</accession>
<keyword evidence="5 6" id="KW-0472">Membrane</keyword>
<comment type="similarity">
    <text evidence="2 6">Belongs to the peroxisomal membrane protein PXMP2/4 family.</text>
</comment>
<feature type="transmembrane region" description="Helical" evidence="6">
    <location>
        <begin position="41"/>
        <end position="61"/>
    </location>
</feature>
<gene>
    <name evidence="8" type="primary">LOC108011804</name>
</gene>
<keyword evidence="7" id="KW-1185">Reference proteome</keyword>
<feature type="transmembrane region" description="Helical" evidence="6">
    <location>
        <begin position="111"/>
        <end position="133"/>
    </location>
</feature>
<sequence>MFYRTRLSNPLRMGYQAVSFYSTNSQIPSSTRFRSKVFGKYLIVTNTVGSGILLAIGDAGAQQYESLGEKKAFDYSRSGSMMVTGLVIGPVQHSFYLLLDRVLPGTNRWGILHKILADQLIMSPAYIFLVFYLSSLLEGKTIMECNAELSEKFLFTWMLDCCIWPGLQFLNFRYFKFLYRVVFINLASCMYIVLLSYIKHSYSKT</sequence>
<evidence type="ECO:0000256" key="4">
    <source>
        <dbReference type="ARBA" id="ARBA00022989"/>
    </source>
</evidence>
<name>A0ABM4TRE5_DROSZ</name>
<dbReference type="PANTHER" id="PTHR11266">
    <property type="entry name" value="PEROXISOMAL MEMBRANE PROTEIN 2, PXMP2 MPV17"/>
    <property type="match status" value="1"/>
</dbReference>
<proteinExistence type="inferred from homology"/>
<protein>
    <submittedName>
        <fullName evidence="8">Mpv17-like protein 2</fullName>
    </submittedName>
</protein>